<dbReference type="GO" id="GO:0000724">
    <property type="term" value="P:double-strand break repair via homologous recombination"/>
    <property type="evidence" value="ECO:0007669"/>
    <property type="project" value="TreeGrafter"/>
</dbReference>
<evidence type="ECO:0000313" key="5">
    <source>
        <dbReference type="EMBL" id="KAK2163851.1"/>
    </source>
</evidence>
<dbReference type="EMBL" id="JAODUP010000073">
    <property type="protein sequence ID" value="KAK2163851.1"/>
    <property type="molecule type" value="Genomic_DNA"/>
</dbReference>
<comment type="caution">
    <text evidence="5">The sequence shown here is derived from an EMBL/GenBank/DDBJ whole genome shotgun (WGS) entry which is preliminary data.</text>
</comment>
<evidence type="ECO:0000256" key="4">
    <source>
        <dbReference type="SAM" id="Coils"/>
    </source>
</evidence>
<evidence type="ECO:0000256" key="1">
    <source>
        <dbReference type="ARBA" id="ARBA00010171"/>
    </source>
</evidence>
<reference evidence="5" key="1">
    <citation type="journal article" date="2023" name="Mol. Biol. Evol.">
        <title>Third-Generation Sequencing Reveals the Adaptive Role of the Epigenome in Three Deep-Sea Polychaetes.</title>
        <authorList>
            <person name="Perez M."/>
            <person name="Aroh O."/>
            <person name="Sun Y."/>
            <person name="Lan Y."/>
            <person name="Juniper S.K."/>
            <person name="Young C.R."/>
            <person name="Angers B."/>
            <person name="Qian P.Y."/>
        </authorList>
    </citation>
    <scope>NUCLEOTIDE SEQUENCE</scope>
    <source>
        <strain evidence="5">P08H-3</strain>
    </source>
</reference>
<dbReference type="PANTHER" id="PTHR45916">
    <property type="entry name" value="STRUCTURAL MAINTENANCE OF CHROMOSOMES PROTEIN 5"/>
    <property type="match status" value="1"/>
</dbReference>
<dbReference type="SUPFAM" id="SSF52540">
    <property type="entry name" value="P-loop containing nucleoside triphosphate hydrolases"/>
    <property type="match status" value="1"/>
</dbReference>
<dbReference type="GO" id="GO:0003697">
    <property type="term" value="F:single-stranded DNA binding"/>
    <property type="evidence" value="ECO:0007669"/>
    <property type="project" value="TreeGrafter"/>
</dbReference>
<keyword evidence="6" id="KW-1185">Reference proteome</keyword>
<evidence type="ECO:0000256" key="3">
    <source>
        <dbReference type="ARBA" id="ARBA00023054"/>
    </source>
</evidence>
<sequence length="789" mass="92675">MTVRYLCTGFNPLGENYIIRRDIYKDNTSKWSVNGRNATQRNVEVTVNKLNIQVGNLCQFLPQDKVTDFARMTQQELLENTEKAVGPADMFEKHQKLKNARDKERDLELSLTRITQKLEREQVLNARLEQDVKNYQEREKHIKIIDQLKLKRPWVLYEEKRKEHLAAKELKQSLVSKLQQARSLNAPLMKKLENAGKHIKEVDTKIKSLAEKVKEQANFATDCHQKLEGESDQIQELQDELMTKRQEEMTRKKPLQTELREVLDIGNRRLEQLRRMHKDTYDAVQWLRANQQRFQGTIYEPMMLLLNVKDPNKAKYLESTVSMNDMKAFVCENSEDMKLFLEIVRGQQKLKVNVIVAPTEASNTFQPNQPIAQLKQYGFQMYLRELFVCPEAVMRYLCKNYHVHKIPVGTDYTKLHVDNVIKANPNLQTFYTENHKKELTSKKNQRRQLVQKINLKKDTIKRVESEAVDLEQEEKATKLKISKYLSKKCKLLTDLKTYTQNCLKLSEERVRQSFLYTSLHSEQQNLEEQIREQSGTLKTVESELEKQKALVQRLHVTATSLLDAAKKAVNLDKNPDLEKIFDSLPSTLEAIDAAIHEEQARADCTFQTDYSIVQEYNEREKLIKELQKNWTDRKQELTLQREDTENVKREWLTPLQKLISKINKNFSYLFTCMKCAGEVDLNIPENPEDYEKYGIRIKVLFRDSEQLCELTPHHQSGGERSVSTVLYMMALQELTSVPFRCVDEINQLLQDLHYTDNVTILCVFNGEHLVNHTEFKVSKFLRRQRRLEQ</sequence>
<evidence type="ECO:0000313" key="6">
    <source>
        <dbReference type="Proteomes" id="UP001208570"/>
    </source>
</evidence>
<name>A0AAD9K3G3_9ANNE</name>
<feature type="coiled-coil region" evidence="4">
    <location>
        <begin position="97"/>
        <end position="138"/>
    </location>
</feature>
<dbReference type="Gene3D" id="3.40.50.300">
    <property type="entry name" value="P-loop containing nucleotide triphosphate hydrolases"/>
    <property type="match status" value="2"/>
</dbReference>
<evidence type="ECO:0000256" key="2">
    <source>
        <dbReference type="ARBA" id="ARBA00018687"/>
    </source>
</evidence>
<dbReference type="PANTHER" id="PTHR45916:SF1">
    <property type="entry name" value="STRUCTURAL MAINTENANCE OF CHROMOSOMES PROTEIN 5"/>
    <property type="match status" value="1"/>
</dbReference>
<feature type="coiled-coil region" evidence="4">
    <location>
        <begin position="192"/>
        <end position="247"/>
    </location>
</feature>
<feature type="coiled-coil region" evidence="4">
    <location>
        <begin position="432"/>
        <end position="480"/>
    </location>
</feature>
<accession>A0AAD9K3G3</accession>
<dbReference type="Proteomes" id="UP001208570">
    <property type="component" value="Unassembled WGS sequence"/>
</dbReference>
<protein>
    <recommendedName>
        <fullName evidence="2">Structural maintenance of chromosomes protein 5</fullName>
    </recommendedName>
</protein>
<proteinExistence type="inferred from homology"/>
<organism evidence="5 6">
    <name type="scientific">Paralvinella palmiformis</name>
    <dbReference type="NCBI Taxonomy" id="53620"/>
    <lineage>
        <taxon>Eukaryota</taxon>
        <taxon>Metazoa</taxon>
        <taxon>Spiralia</taxon>
        <taxon>Lophotrochozoa</taxon>
        <taxon>Annelida</taxon>
        <taxon>Polychaeta</taxon>
        <taxon>Sedentaria</taxon>
        <taxon>Canalipalpata</taxon>
        <taxon>Terebellida</taxon>
        <taxon>Terebelliformia</taxon>
        <taxon>Alvinellidae</taxon>
        <taxon>Paralvinella</taxon>
    </lineage>
</organism>
<keyword evidence="3 4" id="KW-0175">Coiled coil</keyword>
<dbReference type="AlphaFoldDB" id="A0AAD9K3G3"/>
<gene>
    <name evidence="5" type="ORF">LSH36_73g01022</name>
</gene>
<dbReference type="GO" id="GO:0030915">
    <property type="term" value="C:Smc5-Smc6 complex"/>
    <property type="evidence" value="ECO:0007669"/>
    <property type="project" value="TreeGrafter"/>
</dbReference>
<dbReference type="GO" id="GO:0005634">
    <property type="term" value="C:nucleus"/>
    <property type="evidence" value="ECO:0007669"/>
    <property type="project" value="TreeGrafter"/>
</dbReference>
<dbReference type="InterPro" id="IPR027417">
    <property type="entry name" value="P-loop_NTPase"/>
</dbReference>
<comment type="similarity">
    <text evidence="1">Belongs to the SMC family. SMC5 subfamily.</text>
</comment>